<organism evidence="6 7">
    <name type="scientific">Paenibacillus glycanilyticus</name>
    <dbReference type="NCBI Taxonomy" id="126569"/>
    <lineage>
        <taxon>Bacteria</taxon>
        <taxon>Bacillati</taxon>
        <taxon>Bacillota</taxon>
        <taxon>Bacilli</taxon>
        <taxon>Bacillales</taxon>
        <taxon>Paenibacillaceae</taxon>
        <taxon>Paenibacillus</taxon>
    </lineage>
</organism>
<dbReference type="EMBL" id="BTCL01000006">
    <property type="protein sequence ID" value="GMK45275.1"/>
    <property type="molecule type" value="Genomic_DNA"/>
</dbReference>
<evidence type="ECO:0008006" key="8">
    <source>
        <dbReference type="Google" id="ProtNLM"/>
    </source>
</evidence>
<comment type="similarity">
    <text evidence="2 5">Belongs to the glycosyl hydrolase 43 family.</text>
</comment>
<evidence type="ECO:0000313" key="7">
    <source>
        <dbReference type="Proteomes" id="UP001285921"/>
    </source>
</evidence>
<dbReference type="Gene3D" id="2.115.10.20">
    <property type="entry name" value="Glycosyl hydrolase domain, family 43"/>
    <property type="match status" value="1"/>
</dbReference>
<dbReference type="InterPro" id="IPR023296">
    <property type="entry name" value="Glyco_hydro_beta-prop_sf"/>
</dbReference>
<dbReference type="InterPro" id="IPR006710">
    <property type="entry name" value="Glyco_hydro_43"/>
</dbReference>
<evidence type="ECO:0000256" key="5">
    <source>
        <dbReference type="RuleBase" id="RU361187"/>
    </source>
</evidence>
<dbReference type="Proteomes" id="UP001285921">
    <property type="component" value="Unassembled WGS sequence"/>
</dbReference>
<dbReference type="PANTHER" id="PTHR43301:SF3">
    <property type="entry name" value="ARABINAN ENDO-1,5-ALPHA-L-ARABINOSIDASE A-RELATED"/>
    <property type="match status" value="1"/>
</dbReference>
<reference evidence="6 7" key="1">
    <citation type="submission" date="2023-05" db="EMBL/GenBank/DDBJ databases">
        <title>Draft genome of Paenibacillus sp. CCS26.</title>
        <authorList>
            <person name="Akita H."/>
            <person name="Shinto Y."/>
            <person name="Kimura Z."/>
        </authorList>
    </citation>
    <scope>NUCLEOTIDE SEQUENCE [LARGE SCALE GENOMIC DNA]</scope>
    <source>
        <strain evidence="6 7">CCS26</strain>
    </source>
</reference>
<keyword evidence="3 5" id="KW-0378">Hydrolase</keyword>
<comment type="caution">
    <text evidence="6">The sequence shown here is derived from an EMBL/GenBank/DDBJ whole genome shotgun (WGS) entry which is preliminary data.</text>
</comment>
<dbReference type="CDD" id="cd08983">
    <property type="entry name" value="GH43_Bt3655-like"/>
    <property type="match status" value="1"/>
</dbReference>
<evidence type="ECO:0000256" key="2">
    <source>
        <dbReference type="ARBA" id="ARBA00009865"/>
    </source>
</evidence>
<evidence type="ECO:0000313" key="6">
    <source>
        <dbReference type="EMBL" id="GMK45275.1"/>
    </source>
</evidence>
<accession>A0ABQ6NJL6</accession>
<evidence type="ECO:0000256" key="1">
    <source>
        <dbReference type="ARBA" id="ARBA00004834"/>
    </source>
</evidence>
<name>A0ABQ6NJL6_9BACL</name>
<evidence type="ECO:0000256" key="3">
    <source>
        <dbReference type="ARBA" id="ARBA00022801"/>
    </source>
</evidence>
<comment type="pathway">
    <text evidence="1">Glycan metabolism; L-arabinan degradation.</text>
</comment>
<evidence type="ECO:0000256" key="4">
    <source>
        <dbReference type="ARBA" id="ARBA00023295"/>
    </source>
</evidence>
<proteinExistence type="inferred from homology"/>
<protein>
    <recommendedName>
        <fullName evidence="8">1,4-beta-xylanase</fullName>
    </recommendedName>
</protein>
<dbReference type="PANTHER" id="PTHR43301">
    <property type="entry name" value="ARABINAN ENDO-1,5-ALPHA-L-ARABINOSIDASE"/>
    <property type="match status" value="1"/>
</dbReference>
<sequence length="314" mass="35503">MSVEQGKNQPYEAYLFVHFTGEHENGEQVYFSVSRDGLHWNDLNDSQPVLQSGIGEKGVRDPFIIRSPLDNKFYIIATDLRIANDKGWDTAQHRGSRSVIVWESPDLVNWSKERSVEMDLPDAGCVWAPESIFDEEAGEHLIFWASMTKEGNQEPKQIIYSSRTKDFISFTKPEKYIERGNHVIDTTIIREGSAYYRYSKDETTKCITVESSDSLSASSFKELHSPVLEGLFGVEGPEVFKFNDRNEWCLMVDQYAAGKGYLPLVTEDLSSGQFRILNAEEYNLGAAKKRHGSFLNLTGAEYEALAAVWGTPGQ</sequence>
<keyword evidence="7" id="KW-1185">Reference proteome</keyword>
<dbReference type="SUPFAM" id="SSF75005">
    <property type="entry name" value="Arabinanase/levansucrase/invertase"/>
    <property type="match status" value="1"/>
</dbReference>
<keyword evidence="4 5" id="KW-0326">Glycosidase</keyword>
<dbReference type="InterPro" id="IPR050727">
    <property type="entry name" value="GH43_arabinanases"/>
</dbReference>
<gene>
    <name evidence="6" type="ORF">PghCCS26_24030</name>
</gene>
<dbReference type="Pfam" id="PF04616">
    <property type="entry name" value="Glyco_hydro_43"/>
    <property type="match status" value="1"/>
</dbReference>
<dbReference type="RefSeq" id="WP_317980040.1">
    <property type="nucleotide sequence ID" value="NZ_BTCL01000006.1"/>
</dbReference>